<dbReference type="RefSeq" id="WP_377286085.1">
    <property type="nucleotide sequence ID" value="NZ_JBHSBM010000011.1"/>
</dbReference>
<evidence type="ECO:0000256" key="1">
    <source>
        <dbReference type="SAM" id="Phobius"/>
    </source>
</evidence>
<protein>
    <recommendedName>
        <fullName evidence="5">TPM domain-containing protein</fullName>
    </recommendedName>
</protein>
<feature type="chain" id="PRO_5045888226" description="TPM domain-containing protein" evidence="2">
    <location>
        <begin position="35"/>
        <end position="470"/>
    </location>
</feature>
<evidence type="ECO:0000256" key="2">
    <source>
        <dbReference type="SAM" id="SignalP"/>
    </source>
</evidence>
<dbReference type="Proteomes" id="UP001595850">
    <property type="component" value="Unassembled WGS sequence"/>
</dbReference>
<keyword evidence="1" id="KW-0812">Transmembrane</keyword>
<proteinExistence type="predicted"/>
<accession>A0ABV8I1D9</accession>
<sequence>MTTTKLSAGRLGAAVTALFAGLLTIFMIAPAAHAASAPDPSAIVSSWASDPLYVEPGSALTSSEQSAIRDSLKGKNPPIYVAALPHGTLTSRSAALEFVTTLGRQLESQGTSKATIAVLDGKSLFAASNSLRAGVANEISKVAVRTNSDVVSGMQDFVRRVELAESGDTRAALSANGSREPAGSTGGGGGGGVLVGILVLALAGGGGLLLYSRKKKKEREAREAAELAAVKQTVDEDITKFGEEITALDMDVKMLADGGDHQEDWTRALNSYERAKAELEEVRRPDQLRDVTTALEEGRYALACVKARVNHEPLPERRSPCFFNPQHGPSARDVRWAPPGGALRDVPACAADAEAIERGFEPQSREVVMANGQRRPYYEAGPAYQPYAYGYYGGFGDVMSGMLVGTMLGSMMGGWGMGGYGMGYGAGYQEGVSDAGGDWGGGGGGDFGGGGWGDFGGGDFGGGDFGGGDW</sequence>
<comment type="caution">
    <text evidence="3">The sequence shown here is derived from an EMBL/GenBank/DDBJ whole genome shotgun (WGS) entry which is preliminary data.</text>
</comment>
<keyword evidence="2" id="KW-0732">Signal</keyword>
<evidence type="ECO:0000313" key="3">
    <source>
        <dbReference type="EMBL" id="MFC4057947.1"/>
    </source>
</evidence>
<keyword evidence="4" id="KW-1185">Reference proteome</keyword>
<keyword evidence="1" id="KW-1133">Transmembrane helix</keyword>
<keyword evidence="1" id="KW-0472">Membrane</keyword>
<name>A0ABV8I1D9_9ACTN</name>
<gene>
    <name evidence="3" type="ORF">ACFOWE_06555</name>
</gene>
<feature type="transmembrane region" description="Helical" evidence="1">
    <location>
        <begin position="189"/>
        <end position="211"/>
    </location>
</feature>
<organism evidence="3 4">
    <name type="scientific">Planomonospora corallina</name>
    <dbReference type="NCBI Taxonomy" id="1806052"/>
    <lineage>
        <taxon>Bacteria</taxon>
        <taxon>Bacillati</taxon>
        <taxon>Actinomycetota</taxon>
        <taxon>Actinomycetes</taxon>
        <taxon>Streptosporangiales</taxon>
        <taxon>Streptosporangiaceae</taxon>
        <taxon>Planomonospora</taxon>
    </lineage>
</organism>
<feature type="signal peptide" evidence="2">
    <location>
        <begin position="1"/>
        <end position="34"/>
    </location>
</feature>
<reference evidence="4" key="1">
    <citation type="journal article" date="2019" name="Int. J. Syst. Evol. Microbiol.">
        <title>The Global Catalogue of Microorganisms (GCM) 10K type strain sequencing project: providing services to taxonomists for standard genome sequencing and annotation.</title>
        <authorList>
            <consortium name="The Broad Institute Genomics Platform"/>
            <consortium name="The Broad Institute Genome Sequencing Center for Infectious Disease"/>
            <person name="Wu L."/>
            <person name="Ma J."/>
        </authorList>
    </citation>
    <scope>NUCLEOTIDE SEQUENCE [LARGE SCALE GENOMIC DNA]</scope>
    <source>
        <strain evidence="4">TBRC 4489</strain>
    </source>
</reference>
<dbReference type="EMBL" id="JBHSBM010000011">
    <property type="protein sequence ID" value="MFC4057947.1"/>
    <property type="molecule type" value="Genomic_DNA"/>
</dbReference>
<evidence type="ECO:0008006" key="5">
    <source>
        <dbReference type="Google" id="ProtNLM"/>
    </source>
</evidence>
<evidence type="ECO:0000313" key="4">
    <source>
        <dbReference type="Proteomes" id="UP001595850"/>
    </source>
</evidence>